<dbReference type="Proteomes" id="UP000324800">
    <property type="component" value="Unassembled WGS sequence"/>
</dbReference>
<name>A0A5J4TBF3_9EUKA</name>
<evidence type="ECO:0000313" key="2">
    <source>
        <dbReference type="Proteomes" id="UP000324800"/>
    </source>
</evidence>
<dbReference type="InterPro" id="IPR023333">
    <property type="entry name" value="Proteasome_suB-type"/>
</dbReference>
<dbReference type="GO" id="GO:0016787">
    <property type="term" value="F:hydrolase activity"/>
    <property type="evidence" value="ECO:0007669"/>
    <property type="project" value="UniProtKB-KW"/>
</dbReference>
<sequence length="153" mass="17444">MEYNGSAILAMAGNKCVSIASDLTFQVQREHIGRIFKVYHVSDRILLGLTGLLSDCITFYQKIRYELEYLRLKENRELEPRQFMNLVCYLLYKKRFSPYFIEAVIAGIDENGESYVGGTDTIGCATEPKDFIVSGTTTENLLGPAESFWEDKM</sequence>
<accession>A0A5J4TBF3</accession>
<dbReference type="SUPFAM" id="SSF56235">
    <property type="entry name" value="N-terminal nucleophile aminohydrolases (Ntn hydrolases)"/>
    <property type="match status" value="1"/>
</dbReference>
<dbReference type="Gene3D" id="3.60.20.10">
    <property type="entry name" value="Glutamine Phosphoribosylpyrophosphate, subunit 1, domain 1"/>
    <property type="match status" value="1"/>
</dbReference>
<dbReference type="PANTHER" id="PTHR32194:SF10">
    <property type="entry name" value="PROTEASOME SUBUNIT BETA TYPE-3"/>
    <property type="match status" value="1"/>
</dbReference>
<dbReference type="Pfam" id="PF00227">
    <property type="entry name" value="Proteasome"/>
    <property type="match status" value="1"/>
</dbReference>
<dbReference type="InterPro" id="IPR001353">
    <property type="entry name" value="Proteasome_sua/b"/>
</dbReference>
<protein>
    <submittedName>
        <fullName evidence="1">Putative N-terminal nucleophile aminohydrolase</fullName>
    </submittedName>
</protein>
<keyword evidence="1" id="KW-0378">Hydrolase</keyword>
<comment type="caution">
    <text evidence="1">The sequence shown here is derived from an EMBL/GenBank/DDBJ whole genome shotgun (WGS) entry which is preliminary data.</text>
</comment>
<proteinExistence type="predicted"/>
<dbReference type="GO" id="GO:0051603">
    <property type="term" value="P:proteolysis involved in protein catabolic process"/>
    <property type="evidence" value="ECO:0007669"/>
    <property type="project" value="InterPro"/>
</dbReference>
<dbReference type="AlphaFoldDB" id="A0A5J4TBF3"/>
<dbReference type="GO" id="GO:0005839">
    <property type="term" value="C:proteasome core complex"/>
    <property type="evidence" value="ECO:0007669"/>
    <property type="project" value="InterPro"/>
</dbReference>
<dbReference type="GO" id="GO:0005737">
    <property type="term" value="C:cytoplasm"/>
    <property type="evidence" value="ECO:0007669"/>
    <property type="project" value="TreeGrafter"/>
</dbReference>
<organism evidence="1 2">
    <name type="scientific">Streblomastix strix</name>
    <dbReference type="NCBI Taxonomy" id="222440"/>
    <lineage>
        <taxon>Eukaryota</taxon>
        <taxon>Metamonada</taxon>
        <taxon>Preaxostyla</taxon>
        <taxon>Oxymonadida</taxon>
        <taxon>Streblomastigidae</taxon>
        <taxon>Streblomastix</taxon>
    </lineage>
</organism>
<gene>
    <name evidence="1" type="ORF">EZS28_048906</name>
</gene>
<evidence type="ECO:0000313" key="1">
    <source>
        <dbReference type="EMBL" id="KAA6355567.1"/>
    </source>
</evidence>
<dbReference type="EMBL" id="SNRW01034419">
    <property type="protein sequence ID" value="KAA6355567.1"/>
    <property type="molecule type" value="Genomic_DNA"/>
</dbReference>
<dbReference type="OrthoDB" id="204949at2759"/>
<dbReference type="InterPro" id="IPR029055">
    <property type="entry name" value="Ntn_hydrolases_N"/>
</dbReference>
<reference evidence="1 2" key="1">
    <citation type="submission" date="2019-03" db="EMBL/GenBank/DDBJ databases">
        <title>Single cell metagenomics reveals metabolic interactions within the superorganism composed of flagellate Streblomastix strix and complex community of Bacteroidetes bacteria on its surface.</title>
        <authorList>
            <person name="Treitli S.C."/>
            <person name="Kolisko M."/>
            <person name="Husnik F."/>
            <person name="Keeling P."/>
            <person name="Hampl V."/>
        </authorList>
    </citation>
    <scope>NUCLEOTIDE SEQUENCE [LARGE SCALE GENOMIC DNA]</scope>
    <source>
        <strain evidence="1">ST1C</strain>
    </source>
</reference>
<dbReference type="PANTHER" id="PTHR32194">
    <property type="entry name" value="METALLOPROTEASE TLDD"/>
    <property type="match status" value="1"/>
</dbReference>
<feature type="non-terminal residue" evidence="1">
    <location>
        <position position="153"/>
    </location>
</feature>